<sequence length="139" mass="15324">MFKELLYGGYKKIQGIWTTTRQKMTTPARGTETIMEYRNTEKMHTYKSVVSIDLVLRNSFYLLLLGILAMLGIACLSSTACADEASSSVQVQKGESSVIQGDPFAVEGDSFDSLLEDGPELSMLDEDDNEFALGGYLES</sequence>
<keyword evidence="1" id="KW-0472">Membrane</keyword>
<protein>
    <submittedName>
        <fullName evidence="2">Uncharacterized protein</fullName>
    </submittedName>
</protein>
<proteinExistence type="predicted"/>
<gene>
    <name evidence="2" type="ORF">ADUPG1_001278</name>
</gene>
<keyword evidence="3" id="KW-1185">Reference proteome</keyword>
<name>A0ABQ5KD46_9EUKA</name>
<evidence type="ECO:0000313" key="2">
    <source>
        <dbReference type="EMBL" id="GKT29841.1"/>
    </source>
</evidence>
<evidence type="ECO:0000256" key="1">
    <source>
        <dbReference type="SAM" id="Phobius"/>
    </source>
</evidence>
<keyword evidence="1" id="KW-1133">Transmembrane helix</keyword>
<evidence type="ECO:0000313" key="3">
    <source>
        <dbReference type="Proteomes" id="UP001057375"/>
    </source>
</evidence>
<reference evidence="2" key="1">
    <citation type="submission" date="2022-03" db="EMBL/GenBank/DDBJ databases">
        <title>Draft genome sequence of Aduncisulcus paluster, a free-living microaerophilic Fornicata.</title>
        <authorList>
            <person name="Yuyama I."/>
            <person name="Kume K."/>
            <person name="Tamura T."/>
            <person name="Inagaki Y."/>
            <person name="Hashimoto T."/>
        </authorList>
    </citation>
    <scope>NUCLEOTIDE SEQUENCE</scope>
    <source>
        <strain evidence="2">NY0171</strain>
    </source>
</reference>
<keyword evidence="1" id="KW-0812">Transmembrane</keyword>
<dbReference type="EMBL" id="BQXS01000971">
    <property type="protein sequence ID" value="GKT29841.1"/>
    <property type="molecule type" value="Genomic_DNA"/>
</dbReference>
<feature type="transmembrane region" description="Helical" evidence="1">
    <location>
        <begin position="60"/>
        <end position="80"/>
    </location>
</feature>
<feature type="non-terminal residue" evidence="2">
    <location>
        <position position="139"/>
    </location>
</feature>
<organism evidence="2 3">
    <name type="scientific">Aduncisulcus paluster</name>
    <dbReference type="NCBI Taxonomy" id="2918883"/>
    <lineage>
        <taxon>Eukaryota</taxon>
        <taxon>Metamonada</taxon>
        <taxon>Carpediemonas-like organisms</taxon>
        <taxon>Aduncisulcus</taxon>
    </lineage>
</organism>
<comment type="caution">
    <text evidence="2">The sequence shown here is derived from an EMBL/GenBank/DDBJ whole genome shotgun (WGS) entry which is preliminary data.</text>
</comment>
<dbReference type="Proteomes" id="UP001057375">
    <property type="component" value="Unassembled WGS sequence"/>
</dbReference>
<accession>A0ABQ5KD46</accession>